<evidence type="ECO:0000313" key="2">
    <source>
        <dbReference type="EMBL" id="CAK7335364.1"/>
    </source>
</evidence>
<dbReference type="AlphaFoldDB" id="A0AAV1RJG2"/>
<feature type="compositionally biased region" description="Polar residues" evidence="1">
    <location>
        <begin position="25"/>
        <end position="36"/>
    </location>
</feature>
<proteinExistence type="predicted"/>
<feature type="compositionally biased region" description="Polar residues" evidence="1">
    <location>
        <begin position="145"/>
        <end position="165"/>
    </location>
</feature>
<feature type="region of interest" description="Disordered" evidence="1">
    <location>
        <begin position="1"/>
        <end position="216"/>
    </location>
</feature>
<dbReference type="EMBL" id="CAWUPB010000983">
    <property type="protein sequence ID" value="CAK7335364.1"/>
    <property type="molecule type" value="Genomic_DNA"/>
</dbReference>
<evidence type="ECO:0000313" key="3">
    <source>
        <dbReference type="Proteomes" id="UP001314170"/>
    </source>
</evidence>
<organism evidence="2 3">
    <name type="scientific">Dovyalis caffra</name>
    <dbReference type="NCBI Taxonomy" id="77055"/>
    <lineage>
        <taxon>Eukaryota</taxon>
        <taxon>Viridiplantae</taxon>
        <taxon>Streptophyta</taxon>
        <taxon>Embryophyta</taxon>
        <taxon>Tracheophyta</taxon>
        <taxon>Spermatophyta</taxon>
        <taxon>Magnoliopsida</taxon>
        <taxon>eudicotyledons</taxon>
        <taxon>Gunneridae</taxon>
        <taxon>Pentapetalae</taxon>
        <taxon>rosids</taxon>
        <taxon>fabids</taxon>
        <taxon>Malpighiales</taxon>
        <taxon>Salicaceae</taxon>
        <taxon>Flacourtieae</taxon>
        <taxon>Dovyalis</taxon>
    </lineage>
</organism>
<sequence>MWTGSHGKQEKAKLAKVETTRGKTTESIPWNLQARQKVSHRQRQAQPTPIITKQRPGIKHKGASEEAARHKTKKRLGHNRGAGPVKPNPISAEVRGQQKREEQRLAEQEHRVRRGDRLGRRMGQGLIHDKTRRPTTSERPRSVSHPKQSVSQPNQKPEPTQNNPYPTKPKPTKPKAGGHTNNQADLQSNPKKVVSHRQRQAQPTLIISEQRPMAQS</sequence>
<keyword evidence="3" id="KW-1185">Reference proteome</keyword>
<accession>A0AAV1RJG2</accession>
<evidence type="ECO:0000256" key="1">
    <source>
        <dbReference type="SAM" id="MobiDB-lite"/>
    </source>
</evidence>
<name>A0AAV1RJG2_9ROSI</name>
<reference evidence="2 3" key="1">
    <citation type="submission" date="2024-01" db="EMBL/GenBank/DDBJ databases">
        <authorList>
            <person name="Waweru B."/>
        </authorList>
    </citation>
    <scope>NUCLEOTIDE SEQUENCE [LARGE SCALE GENOMIC DNA]</scope>
</reference>
<comment type="caution">
    <text evidence="2">The sequence shown here is derived from an EMBL/GenBank/DDBJ whole genome shotgun (WGS) entry which is preliminary data.</text>
</comment>
<protein>
    <submittedName>
        <fullName evidence="2">Uncharacterized protein</fullName>
    </submittedName>
</protein>
<feature type="compositionally biased region" description="Basic and acidic residues" evidence="1">
    <location>
        <begin position="96"/>
        <end position="119"/>
    </location>
</feature>
<feature type="compositionally biased region" description="Basic and acidic residues" evidence="1">
    <location>
        <begin position="7"/>
        <end position="24"/>
    </location>
</feature>
<feature type="compositionally biased region" description="Polar residues" evidence="1">
    <location>
        <begin position="200"/>
        <end position="216"/>
    </location>
</feature>
<dbReference type="Proteomes" id="UP001314170">
    <property type="component" value="Unassembled WGS sequence"/>
</dbReference>
<feature type="compositionally biased region" description="Polar residues" evidence="1">
    <location>
        <begin position="179"/>
        <end position="190"/>
    </location>
</feature>
<gene>
    <name evidence="2" type="ORF">DCAF_LOCUS10356</name>
</gene>